<name>A0A1V5SDN8_9BACT</name>
<comment type="caution">
    <text evidence="2">The sequence shown here is derived from an EMBL/GenBank/DDBJ whole genome shotgun (WGS) entry which is preliminary data.</text>
</comment>
<dbReference type="Pfam" id="PF13683">
    <property type="entry name" value="rve_3"/>
    <property type="match status" value="1"/>
</dbReference>
<dbReference type="SUPFAM" id="SSF46689">
    <property type="entry name" value="Homeodomain-like"/>
    <property type="match status" value="1"/>
</dbReference>
<dbReference type="InterPro" id="IPR012337">
    <property type="entry name" value="RNaseH-like_sf"/>
</dbReference>
<protein>
    <submittedName>
        <fullName evidence="2">Integrase core domain protein</fullName>
    </submittedName>
</protein>
<sequence>MNNIAKIELSWKLYQQDVQVDKIARSLKKDRSTIFRWIRGIKFYGIRAFIKRYTQAKRRKRVKRIDHRAENLIIQRRREKDGVCGQKIVWWLKKFHNIKVSVAQTYRILGKHFVLHSAWKKWVRRPSLPKATKPREVIQADTVDLGNLFTINFIDTFTKEAVSVIVPDKTSVSATYALERAFNFFDSTKWLQTDNGSEFKSIFRKHAKRYCQGLRQITPYQKEENGFIESFNRTIRRECIGWRKYKLTEKESLQTYVNKWLDEYHMERPHLSLNLKTPKEFINSWVERRLQA</sequence>
<dbReference type="GO" id="GO:0003676">
    <property type="term" value="F:nucleic acid binding"/>
    <property type="evidence" value="ECO:0007669"/>
    <property type="project" value="InterPro"/>
</dbReference>
<dbReference type="Proteomes" id="UP000485367">
    <property type="component" value="Unassembled WGS sequence"/>
</dbReference>
<dbReference type="SUPFAM" id="SSF53098">
    <property type="entry name" value="Ribonuclease H-like"/>
    <property type="match status" value="1"/>
</dbReference>
<accession>A0A1V5SDN8</accession>
<dbReference type="Gene3D" id="3.30.420.10">
    <property type="entry name" value="Ribonuclease H-like superfamily/Ribonuclease H"/>
    <property type="match status" value="1"/>
</dbReference>
<feature type="domain" description="Integrase catalytic" evidence="1">
    <location>
        <begin position="130"/>
        <end position="286"/>
    </location>
</feature>
<dbReference type="GO" id="GO:0015074">
    <property type="term" value="P:DNA integration"/>
    <property type="evidence" value="ECO:0007669"/>
    <property type="project" value="InterPro"/>
</dbReference>
<dbReference type="AlphaFoldDB" id="A0A1V5SDN8"/>
<evidence type="ECO:0000259" key="1">
    <source>
        <dbReference type="PROSITE" id="PS50994"/>
    </source>
</evidence>
<evidence type="ECO:0000313" key="2">
    <source>
        <dbReference type="EMBL" id="OQA52649.1"/>
    </source>
</evidence>
<dbReference type="InterPro" id="IPR001584">
    <property type="entry name" value="Integrase_cat-core"/>
</dbReference>
<dbReference type="InterPro" id="IPR036397">
    <property type="entry name" value="RNaseH_sf"/>
</dbReference>
<reference evidence="2" key="1">
    <citation type="submission" date="2017-02" db="EMBL/GenBank/DDBJ databases">
        <title>Delving into the versatile metabolic prowess of the omnipresent phylum Bacteroidetes.</title>
        <authorList>
            <person name="Nobu M.K."/>
            <person name="Mei R."/>
            <person name="Narihiro T."/>
            <person name="Kuroda K."/>
            <person name="Liu W.-T."/>
        </authorList>
    </citation>
    <scope>NUCLEOTIDE SEQUENCE</scope>
    <source>
        <strain evidence="2">ADurb.Bin280</strain>
    </source>
</reference>
<dbReference type="PANTHER" id="PTHR47515">
    <property type="entry name" value="LOW CALCIUM RESPONSE LOCUS PROTEIN T"/>
    <property type="match status" value="1"/>
</dbReference>
<dbReference type="PROSITE" id="PS50994">
    <property type="entry name" value="INTEGRASE"/>
    <property type="match status" value="1"/>
</dbReference>
<gene>
    <name evidence="2" type="ORF">BWY43_00382</name>
</gene>
<organism evidence="2">
    <name type="scientific">candidate division WS2 bacterium ADurb.Bin280</name>
    <dbReference type="NCBI Taxonomy" id="1852829"/>
    <lineage>
        <taxon>Bacteria</taxon>
        <taxon>candidate division WS2</taxon>
    </lineage>
</organism>
<dbReference type="EMBL" id="MWBO01000025">
    <property type="protein sequence ID" value="OQA52649.1"/>
    <property type="molecule type" value="Genomic_DNA"/>
</dbReference>
<dbReference type="Pfam" id="PF00665">
    <property type="entry name" value="rve"/>
    <property type="match status" value="1"/>
</dbReference>
<dbReference type="InterPro" id="IPR009057">
    <property type="entry name" value="Homeodomain-like_sf"/>
</dbReference>
<dbReference type="PANTHER" id="PTHR47515:SF2">
    <property type="entry name" value="INTEGRASE CORE DOMAIN PROTEIN"/>
    <property type="match status" value="1"/>
</dbReference>
<proteinExistence type="predicted"/>